<proteinExistence type="predicted"/>
<dbReference type="AlphaFoldDB" id="U9U1M1"/>
<dbReference type="EMBL" id="KI287991">
    <property type="protein sequence ID" value="ESA09516.1"/>
    <property type="molecule type" value="Genomic_DNA"/>
</dbReference>
<accession>U9U1M1</accession>
<sequence length="56" mass="6404">MRILSKVTVLISEIHRSKDKIHVPIVNRSMSIWFSQSTMQKHAASLSIISSLLRDI</sequence>
<organism evidence="1">
    <name type="scientific">Rhizophagus irregularis (strain DAOM 181602 / DAOM 197198 / MUCL 43194)</name>
    <name type="common">Arbuscular mycorrhizal fungus</name>
    <name type="synonym">Glomus intraradices</name>
    <dbReference type="NCBI Taxonomy" id="747089"/>
    <lineage>
        <taxon>Eukaryota</taxon>
        <taxon>Fungi</taxon>
        <taxon>Fungi incertae sedis</taxon>
        <taxon>Mucoromycota</taxon>
        <taxon>Glomeromycotina</taxon>
        <taxon>Glomeromycetes</taxon>
        <taxon>Glomerales</taxon>
        <taxon>Glomeraceae</taxon>
        <taxon>Rhizophagus</taxon>
    </lineage>
</organism>
<protein>
    <submittedName>
        <fullName evidence="1">Uncharacterized protein</fullName>
    </submittedName>
</protein>
<dbReference type="HOGENOM" id="CLU_3015355_0_0_1"/>
<name>U9U1M1_RHIID</name>
<evidence type="ECO:0000313" key="1">
    <source>
        <dbReference type="EMBL" id="ESA09516.1"/>
    </source>
</evidence>
<reference evidence="1" key="1">
    <citation type="submission" date="2013-07" db="EMBL/GenBank/DDBJ databases">
        <title>The genome of an arbuscular mycorrhizal fungus provides insights into the evolution of the oldest plant symbiosis.</title>
        <authorList>
            <consortium name="DOE Joint Genome Institute"/>
            <person name="Tisserant E."/>
            <person name="Malbreil M."/>
            <person name="Kuo A."/>
            <person name="Kohler A."/>
            <person name="Symeonidi A."/>
            <person name="Balestrini R."/>
            <person name="Charron P."/>
            <person name="Duensing N."/>
            <person name="Frei-dit-Frey N."/>
            <person name="Gianinazzi-Pearson V."/>
            <person name="Gilbert B."/>
            <person name="Handa Y."/>
            <person name="Hijri M."/>
            <person name="Kaul R."/>
            <person name="Kawaguchi M."/>
            <person name="Krajinski F."/>
            <person name="Lammers P."/>
            <person name="Lapierre D."/>
            <person name="Masclaux F.G."/>
            <person name="Murat C."/>
            <person name="Morin E."/>
            <person name="Ndikumana S."/>
            <person name="Pagni M."/>
            <person name="Petitpierre D."/>
            <person name="Requena N."/>
            <person name="Rosikiewicz P."/>
            <person name="Riley R."/>
            <person name="Saito K."/>
            <person name="San Clemente H."/>
            <person name="Shapiro H."/>
            <person name="van Tuinen D."/>
            <person name="Becard G."/>
            <person name="Bonfante P."/>
            <person name="Paszkowski U."/>
            <person name="Shachar-Hill Y."/>
            <person name="Young J.P."/>
            <person name="Sanders I.R."/>
            <person name="Henrissat B."/>
            <person name="Rensing S.A."/>
            <person name="Grigoriev I.V."/>
            <person name="Corradi N."/>
            <person name="Roux C."/>
            <person name="Martin F."/>
        </authorList>
    </citation>
    <scope>NUCLEOTIDE SEQUENCE</scope>
    <source>
        <strain evidence="1">DAOM 197198</strain>
    </source>
</reference>
<gene>
    <name evidence="1" type="ORF">GLOINDRAFT_30430</name>
</gene>